<dbReference type="PANTHER" id="PTHR11247">
    <property type="entry name" value="PALMITOYL-PROTEIN THIOESTERASE/DOLICHYLDIPHOSPHATASE 1"/>
    <property type="match status" value="1"/>
</dbReference>
<keyword evidence="2" id="KW-0812">Transmembrane</keyword>
<dbReference type="SMART" id="SM00014">
    <property type="entry name" value="acidPPc"/>
    <property type="match status" value="1"/>
</dbReference>
<feature type="transmembrane region" description="Helical" evidence="2">
    <location>
        <begin position="143"/>
        <end position="161"/>
    </location>
</feature>
<dbReference type="GO" id="GO:0008610">
    <property type="term" value="P:lipid biosynthetic process"/>
    <property type="evidence" value="ECO:0007669"/>
    <property type="project" value="TreeGrafter"/>
</dbReference>
<feature type="domain" description="Phosphatidic acid phosphatase type 2/haloperoxidase" evidence="3">
    <location>
        <begin position="49"/>
        <end position="158"/>
    </location>
</feature>
<evidence type="ECO:0000313" key="4">
    <source>
        <dbReference type="EMBL" id="KAG8383359.1"/>
    </source>
</evidence>
<name>A0AAV6XSS0_9LAMI</name>
<keyword evidence="2" id="KW-1133">Transmembrane helix</keyword>
<dbReference type="InterPro" id="IPR036938">
    <property type="entry name" value="PAP2/HPO_sf"/>
</dbReference>
<organism evidence="4 5">
    <name type="scientific">Buddleja alternifolia</name>
    <dbReference type="NCBI Taxonomy" id="168488"/>
    <lineage>
        <taxon>Eukaryota</taxon>
        <taxon>Viridiplantae</taxon>
        <taxon>Streptophyta</taxon>
        <taxon>Embryophyta</taxon>
        <taxon>Tracheophyta</taxon>
        <taxon>Spermatophyta</taxon>
        <taxon>Magnoliopsida</taxon>
        <taxon>eudicotyledons</taxon>
        <taxon>Gunneridae</taxon>
        <taxon>Pentapetalae</taxon>
        <taxon>asterids</taxon>
        <taxon>lamiids</taxon>
        <taxon>Lamiales</taxon>
        <taxon>Scrophulariaceae</taxon>
        <taxon>Buddlejeae</taxon>
        <taxon>Buddleja</taxon>
    </lineage>
</organism>
<feature type="transmembrane region" description="Helical" evidence="2">
    <location>
        <begin position="110"/>
        <end position="131"/>
    </location>
</feature>
<evidence type="ECO:0000256" key="1">
    <source>
        <dbReference type="ARBA" id="ARBA00022801"/>
    </source>
</evidence>
<dbReference type="Proteomes" id="UP000826271">
    <property type="component" value="Unassembled WGS sequence"/>
</dbReference>
<dbReference type="SUPFAM" id="SSF48317">
    <property type="entry name" value="Acid phosphatase/Vanadium-dependent haloperoxidase"/>
    <property type="match status" value="1"/>
</dbReference>
<dbReference type="Pfam" id="PF01569">
    <property type="entry name" value="PAP2"/>
    <property type="match status" value="1"/>
</dbReference>
<dbReference type="EMBL" id="WHWC01000004">
    <property type="protein sequence ID" value="KAG8383359.1"/>
    <property type="molecule type" value="Genomic_DNA"/>
</dbReference>
<accession>A0AAV6XSS0</accession>
<evidence type="ECO:0000313" key="5">
    <source>
        <dbReference type="Proteomes" id="UP000826271"/>
    </source>
</evidence>
<evidence type="ECO:0000259" key="3">
    <source>
        <dbReference type="SMART" id="SM00014"/>
    </source>
</evidence>
<protein>
    <recommendedName>
        <fullName evidence="3">Phosphatidic acid phosphatase type 2/haloperoxidase domain-containing protein</fullName>
    </recommendedName>
</protein>
<keyword evidence="1" id="KW-0378">Hydrolase</keyword>
<dbReference type="AlphaFoldDB" id="A0AAV6XSS0"/>
<proteinExistence type="predicted"/>
<gene>
    <name evidence="4" type="ORF">BUALT_Bualt04G0004200</name>
</gene>
<evidence type="ECO:0000256" key="2">
    <source>
        <dbReference type="SAM" id="Phobius"/>
    </source>
</evidence>
<sequence>MEGFDGVGASMSDEGVKAFEEGAFMEGSSKWLVVALFCAILLWRHDAEALWAAVGAVLNTALSVALKKILNQERPIYTLRSDPGMPSSHAQSIFYTITFLNLSLAEWYGINGLTATLSGLFVILGSYFSWLRVSQQLHTVSQVVVGALLGSVFSILWYWSWNTFVLNLFISFLWVRIVVVLGAIGFCVSFLYHIYQSWIVEE</sequence>
<dbReference type="GO" id="GO:0006487">
    <property type="term" value="P:protein N-linked glycosylation"/>
    <property type="evidence" value="ECO:0007669"/>
    <property type="project" value="TreeGrafter"/>
</dbReference>
<feature type="transmembrane region" description="Helical" evidence="2">
    <location>
        <begin position="49"/>
        <end position="66"/>
    </location>
</feature>
<dbReference type="Gene3D" id="1.20.144.10">
    <property type="entry name" value="Phosphatidic acid phosphatase type 2/haloperoxidase"/>
    <property type="match status" value="1"/>
</dbReference>
<feature type="transmembrane region" description="Helical" evidence="2">
    <location>
        <begin position="173"/>
        <end position="195"/>
    </location>
</feature>
<keyword evidence="5" id="KW-1185">Reference proteome</keyword>
<keyword evidence="2" id="KW-0472">Membrane</keyword>
<comment type="caution">
    <text evidence="4">The sequence shown here is derived from an EMBL/GenBank/DDBJ whole genome shotgun (WGS) entry which is preliminary data.</text>
</comment>
<dbReference type="GO" id="GO:0005789">
    <property type="term" value="C:endoplasmic reticulum membrane"/>
    <property type="evidence" value="ECO:0007669"/>
    <property type="project" value="TreeGrafter"/>
</dbReference>
<dbReference type="GO" id="GO:0047874">
    <property type="term" value="F:dolichyldiphosphatase activity"/>
    <property type="evidence" value="ECO:0007669"/>
    <property type="project" value="TreeGrafter"/>
</dbReference>
<dbReference type="PANTHER" id="PTHR11247:SF40">
    <property type="entry name" value="LIPID PHOSPHATE PHOSPHATASE EPSILON 1, CHLOROPLASTIC"/>
    <property type="match status" value="1"/>
</dbReference>
<dbReference type="InterPro" id="IPR000326">
    <property type="entry name" value="PAP2/HPO"/>
</dbReference>
<reference evidence="4" key="1">
    <citation type="submission" date="2019-10" db="EMBL/GenBank/DDBJ databases">
        <authorList>
            <person name="Zhang R."/>
            <person name="Pan Y."/>
            <person name="Wang J."/>
            <person name="Ma R."/>
            <person name="Yu S."/>
        </authorList>
    </citation>
    <scope>NUCLEOTIDE SEQUENCE</scope>
    <source>
        <strain evidence="4">LA-IB0</strain>
        <tissue evidence="4">Leaf</tissue>
    </source>
</reference>